<evidence type="ECO:0000256" key="2">
    <source>
        <dbReference type="SAM" id="Phobius"/>
    </source>
</evidence>
<feature type="region of interest" description="Disordered" evidence="1">
    <location>
        <begin position="196"/>
        <end position="256"/>
    </location>
</feature>
<organism evidence="3 4">
    <name type="scientific">Thraustotheca clavata</name>
    <dbReference type="NCBI Taxonomy" id="74557"/>
    <lineage>
        <taxon>Eukaryota</taxon>
        <taxon>Sar</taxon>
        <taxon>Stramenopiles</taxon>
        <taxon>Oomycota</taxon>
        <taxon>Saprolegniomycetes</taxon>
        <taxon>Saprolegniales</taxon>
        <taxon>Achlyaceae</taxon>
        <taxon>Thraustotheca</taxon>
    </lineage>
</organism>
<feature type="compositionally biased region" description="Low complexity" evidence="1">
    <location>
        <begin position="40"/>
        <end position="53"/>
    </location>
</feature>
<reference evidence="3 4" key="1">
    <citation type="journal article" date="2014" name="Genome Biol. Evol.">
        <title>The secreted proteins of Achlya hypogyna and Thraustotheca clavata identify the ancestral oomycete secretome and reveal gene acquisitions by horizontal gene transfer.</title>
        <authorList>
            <person name="Misner I."/>
            <person name="Blouin N."/>
            <person name="Leonard G."/>
            <person name="Richards T.A."/>
            <person name="Lane C.E."/>
        </authorList>
    </citation>
    <scope>NUCLEOTIDE SEQUENCE [LARGE SCALE GENOMIC DNA]</scope>
    <source>
        <strain evidence="3 4">ATCC 34112</strain>
    </source>
</reference>
<feature type="transmembrane region" description="Helical" evidence="2">
    <location>
        <begin position="337"/>
        <end position="354"/>
    </location>
</feature>
<dbReference type="STRING" id="74557.A0A1V9YVK7"/>
<sequence length="356" mass="40362">MCSSTISRPTILVDDTISLPTEIPAHLNGMGIKTEEGMTSSEGSNSSSDDGASPKPRTIKDVALGSLFQHLKDIDLNDRDKAAFALDSFRHRLETLRTTKRRRRSSLSESPVEPPVAPKVPMARVTLPPRHHPHLHMHTHHPTEILHEPKHPPIKLAEVKLPEALAPEIKLPKAKLPEVKMPEVKLPEVKMPEVNLDEEDTKQEEEVKARTSSSEDEEKKRVRFAEPPVARVDMSKHRSSRTPFVRMPRKHRSSHRQAMHEIHSSLKEMLFSDNFDAVPKVPMPTHVHVNEATNGSLEEDDPPIESIPRGKVHIGGLHHEPTKIHCPSIHPHEYSEFNIWYVLFLAFLIVYVTMHQ</sequence>
<protein>
    <submittedName>
        <fullName evidence="3">Uncharacterized protein</fullName>
    </submittedName>
</protein>
<evidence type="ECO:0000313" key="4">
    <source>
        <dbReference type="Proteomes" id="UP000243217"/>
    </source>
</evidence>
<dbReference type="AlphaFoldDB" id="A0A1V9YVK7"/>
<feature type="region of interest" description="Disordered" evidence="1">
    <location>
        <begin position="97"/>
        <end position="119"/>
    </location>
</feature>
<evidence type="ECO:0000313" key="3">
    <source>
        <dbReference type="EMBL" id="OQR89772.1"/>
    </source>
</evidence>
<keyword evidence="2" id="KW-1133">Transmembrane helix</keyword>
<keyword evidence="4" id="KW-1185">Reference proteome</keyword>
<gene>
    <name evidence="3" type="ORF">THRCLA_09587</name>
</gene>
<name>A0A1V9YVK7_9STRA</name>
<proteinExistence type="predicted"/>
<feature type="region of interest" description="Disordered" evidence="1">
    <location>
        <begin position="33"/>
        <end position="58"/>
    </location>
</feature>
<dbReference type="OrthoDB" id="78446at2759"/>
<keyword evidence="2" id="KW-0472">Membrane</keyword>
<accession>A0A1V9YVK7</accession>
<evidence type="ECO:0000256" key="1">
    <source>
        <dbReference type="SAM" id="MobiDB-lite"/>
    </source>
</evidence>
<feature type="compositionally biased region" description="Basic residues" evidence="1">
    <location>
        <begin position="247"/>
        <end position="256"/>
    </location>
</feature>
<keyword evidence="2" id="KW-0812">Transmembrane</keyword>
<dbReference type="EMBL" id="JNBS01002663">
    <property type="protein sequence ID" value="OQR89772.1"/>
    <property type="molecule type" value="Genomic_DNA"/>
</dbReference>
<comment type="caution">
    <text evidence="3">The sequence shown here is derived from an EMBL/GenBank/DDBJ whole genome shotgun (WGS) entry which is preliminary data.</text>
</comment>
<dbReference type="Proteomes" id="UP000243217">
    <property type="component" value="Unassembled WGS sequence"/>
</dbReference>